<evidence type="ECO:0000256" key="7">
    <source>
        <dbReference type="SAM" id="MobiDB-lite"/>
    </source>
</evidence>
<dbReference type="Proteomes" id="UP001629246">
    <property type="component" value="Unassembled WGS sequence"/>
</dbReference>
<evidence type="ECO:0000256" key="1">
    <source>
        <dbReference type="ARBA" id="ARBA00004459"/>
    </source>
</evidence>
<dbReference type="EMBL" id="JAQQFM010000004">
    <property type="protein sequence ID" value="MFL9924842.1"/>
    <property type="molecule type" value="Genomic_DNA"/>
</dbReference>
<evidence type="ECO:0000256" key="2">
    <source>
        <dbReference type="ARBA" id="ARBA00022729"/>
    </source>
</evidence>
<keyword evidence="5" id="KW-0998">Cell outer membrane</keyword>
<reference evidence="8 9" key="1">
    <citation type="journal article" date="2024" name="Chem. Sci.">
        <title>Discovery of megapolipeptins by genome mining of a Burkholderiales bacteria collection.</title>
        <authorList>
            <person name="Paulo B.S."/>
            <person name="Recchia M.J.J."/>
            <person name="Lee S."/>
            <person name="Fergusson C.H."/>
            <person name="Romanowski S.B."/>
            <person name="Hernandez A."/>
            <person name="Krull N."/>
            <person name="Liu D.Y."/>
            <person name="Cavanagh H."/>
            <person name="Bos A."/>
            <person name="Gray C.A."/>
            <person name="Murphy B.T."/>
            <person name="Linington R.G."/>
            <person name="Eustaquio A.S."/>
        </authorList>
    </citation>
    <scope>NUCLEOTIDE SEQUENCE [LARGE SCALE GENOMIC DNA]</scope>
    <source>
        <strain evidence="8 9">RL21-008-BIB-A</strain>
    </source>
</reference>
<dbReference type="InterPro" id="IPR032831">
    <property type="entry name" value="LptM_cons"/>
</dbReference>
<keyword evidence="4" id="KW-0564">Palmitate</keyword>
<keyword evidence="9" id="KW-1185">Reference proteome</keyword>
<evidence type="ECO:0000313" key="8">
    <source>
        <dbReference type="EMBL" id="MFL9924842.1"/>
    </source>
</evidence>
<sequence length="94" mass="9406">MKSSISQFHRAGFVSATGAALLVLLLAGCGQKGPLYMPKIPPARTTSHEVAPNPDAATDAAKKGDMGNAQPMACQAAPANGSASLACNAQTPGK</sequence>
<dbReference type="NCBIfam" id="NF047847">
    <property type="entry name" value="SS_mature_LptM"/>
    <property type="match status" value="1"/>
</dbReference>
<dbReference type="Pfam" id="PF13627">
    <property type="entry name" value="LptM_cons"/>
    <property type="match status" value="1"/>
</dbReference>
<proteinExistence type="predicted"/>
<comment type="subcellular location">
    <subcellularLocation>
        <location evidence="1">Cell outer membrane</location>
        <topology evidence="1">Lipid-anchor</topology>
    </subcellularLocation>
</comment>
<keyword evidence="6 8" id="KW-0449">Lipoprotein</keyword>
<evidence type="ECO:0000256" key="3">
    <source>
        <dbReference type="ARBA" id="ARBA00023136"/>
    </source>
</evidence>
<evidence type="ECO:0000256" key="6">
    <source>
        <dbReference type="ARBA" id="ARBA00023288"/>
    </source>
</evidence>
<keyword evidence="3" id="KW-0472">Membrane</keyword>
<dbReference type="RefSeq" id="WP_408157850.1">
    <property type="nucleotide sequence ID" value="NZ_JAQQFM010000004.1"/>
</dbReference>
<evidence type="ECO:0000256" key="5">
    <source>
        <dbReference type="ARBA" id="ARBA00023237"/>
    </source>
</evidence>
<gene>
    <name evidence="8" type="ORF">PQR62_11240</name>
</gene>
<feature type="region of interest" description="Disordered" evidence="7">
    <location>
        <begin position="44"/>
        <end position="73"/>
    </location>
</feature>
<accession>A0ABW9ABR0</accession>
<dbReference type="PROSITE" id="PS51257">
    <property type="entry name" value="PROKAR_LIPOPROTEIN"/>
    <property type="match status" value="1"/>
</dbReference>
<name>A0ABW9ABR0_9BURK</name>
<evidence type="ECO:0000313" key="9">
    <source>
        <dbReference type="Proteomes" id="UP001629246"/>
    </source>
</evidence>
<comment type="caution">
    <text evidence="8">The sequence shown here is derived from an EMBL/GenBank/DDBJ whole genome shotgun (WGS) entry which is preliminary data.</text>
</comment>
<protein>
    <submittedName>
        <fullName evidence="8">Lipoprotein</fullName>
    </submittedName>
</protein>
<organism evidence="8 9">
    <name type="scientific">Herbaspirillum lusitanum</name>
    <dbReference type="NCBI Taxonomy" id="213312"/>
    <lineage>
        <taxon>Bacteria</taxon>
        <taxon>Pseudomonadati</taxon>
        <taxon>Pseudomonadota</taxon>
        <taxon>Betaproteobacteria</taxon>
        <taxon>Burkholderiales</taxon>
        <taxon>Oxalobacteraceae</taxon>
        <taxon>Herbaspirillum</taxon>
    </lineage>
</organism>
<keyword evidence="2" id="KW-0732">Signal</keyword>
<evidence type="ECO:0000256" key="4">
    <source>
        <dbReference type="ARBA" id="ARBA00023139"/>
    </source>
</evidence>